<dbReference type="InterPro" id="IPR039447">
    <property type="entry name" value="UreH-like_TM_dom"/>
</dbReference>
<dbReference type="InterPro" id="IPR052776">
    <property type="entry name" value="Chloro_ReproSupport/MetalTrans"/>
</dbReference>
<gene>
    <name evidence="3" type="ORF">JYA64_15000</name>
</gene>
<evidence type="ECO:0000259" key="2">
    <source>
        <dbReference type="Pfam" id="PF13386"/>
    </source>
</evidence>
<feature type="transmembrane region" description="Helical" evidence="1">
    <location>
        <begin position="43"/>
        <end position="68"/>
    </location>
</feature>
<feature type="transmembrane region" description="Helical" evidence="1">
    <location>
        <begin position="151"/>
        <end position="176"/>
    </location>
</feature>
<evidence type="ECO:0000256" key="1">
    <source>
        <dbReference type="SAM" id="Phobius"/>
    </source>
</evidence>
<evidence type="ECO:0000313" key="3">
    <source>
        <dbReference type="EMBL" id="MBN3546613.1"/>
    </source>
</evidence>
<keyword evidence="1" id="KW-0812">Transmembrane</keyword>
<keyword evidence="4" id="KW-1185">Reference proteome</keyword>
<dbReference type="PANTHER" id="PTHR33876">
    <property type="entry name" value="UNNAMED PRODUCT"/>
    <property type="match status" value="1"/>
</dbReference>
<accession>A0ABS2ZH08</accession>
<protein>
    <submittedName>
        <fullName evidence="3">Sulfite exporter TauE/SafE family protein</fullName>
    </submittedName>
</protein>
<dbReference type="EMBL" id="JAFHKS010000044">
    <property type="protein sequence ID" value="MBN3546613.1"/>
    <property type="molecule type" value="Genomic_DNA"/>
</dbReference>
<proteinExistence type="predicted"/>
<evidence type="ECO:0000313" key="4">
    <source>
        <dbReference type="Proteomes" id="UP001319060"/>
    </source>
</evidence>
<organism evidence="3 4">
    <name type="scientific">Fictibacillus barbaricus</name>
    <dbReference type="NCBI Taxonomy" id="182136"/>
    <lineage>
        <taxon>Bacteria</taxon>
        <taxon>Bacillati</taxon>
        <taxon>Bacillota</taxon>
        <taxon>Bacilli</taxon>
        <taxon>Bacillales</taxon>
        <taxon>Fictibacillaceae</taxon>
        <taxon>Fictibacillus</taxon>
    </lineage>
</organism>
<dbReference type="PANTHER" id="PTHR33876:SF4">
    <property type="entry name" value="CHLOROPLAST PROTEIN FOR GROWTH AND FERTILITY 2"/>
    <property type="match status" value="1"/>
</dbReference>
<dbReference type="Pfam" id="PF13386">
    <property type="entry name" value="DsbD_2"/>
    <property type="match status" value="1"/>
</dbReference>
<comment type="caution">
    <text evidence="3">The sequence shown here is derived from an EMBL/GenBank/DDBJ whole genome shotgun (WGS) entry which is preliminary data.</text>
</comment>
<feature type="domain" description="Urease accessory protein UreH-like transmembrane" evidence="2">
    <location>
        <begin position="80"/>
        <end position="202"/>
    </location>
</feature>
<dbReference type="Proteomes" id="UP001319060">
    <property type="component" value="Unassembled WGS sequence"/>
</dbReference>
<keyword evidence="1" id="KW-1133">Transmembrane helix</keyword>
<feature type="transmembrane region" description="Helical" evidence="1">
    <location>
        <begin position="188"/>
        <end position="205"/>
    </location>
</feature>
<keyword evidence="1" id="KW-0472">Membrane</keyword>
<name>A0ABS2ZH08_9BACL</name>
<sequence length="218" mass="23682">MNEIELVSILTLGFMLGIKHALEPDHIIGVSTIASQSKKLSKSALAGVFWGVGHTATLLTVGMGLIFLKSDVPEKYAMSLEFLVGIMLVYFGLSAIYSHKNKTHSEAHGRSFVKFSYGKALFMGFIHGLAGSAALVLLTMSTVDNLLEGGLYIVVFGAGTVVSMLFFTTIIGIPFIMSANKKTFHKPLIQLTGVISTLFGIYYMYNLGVTEGLFKLWI</sequence>
<dbReference type="RefSeq" id="WP_188400921.1">
    <property type="nucleotide sequence ID" value="NZ_BMCE01000001.1"/>
</dbReference>
<reference evidence="3 4" key="1">
    <citation type="submission" date="2021-01" db="EMBL/GenBank/DDBJ databases">
        <title>Genome Sequencing of Type Strains.</title>
        <authorList>
            <person name="Lemaire J.F."/>
            <person name="Inderbitzin P."/>
            <person name="Collins S.B."/>
            <person name="Wespe N."/>
            <person name="Knight-Connoni V."/>
        </authorList>
    </citation>
    <scope>NUCLEOTIDE SEQUENCE [LARGE SCALE GENOMIC DNA]</scope>
    <source>
        <strain evidence="3 4">DSM 14730</strain>
    </source>
</reference>
<feature type="transmembrane region" description="Helical" evidence="1">
    <location>
        <begin position="120"/>
        <end position="139"/>
    </location>
</feature>
<feature type="transmembrane region" description="Helical" evidence="1">
    <location>
        <begin position="80"/>
        <end position="99"/>
    </location>
</feature>